<dbReference type="GO" id="GO:0006508">
    <property type="term" value="P:proteolysis"/>
    <property type="evidence" value="ECO:0007669"/>
    <property type="project" value="UniProtKB-KW"/>
</dbReference>
<comment type="cofactor">
    <cofactor evidence="9">
        <name>Zn(2+)</name>
        <dbReference type="ChEBI" id="CHEBI:29105"/>
    </cofactor>
    <text evidence="9">Binds 1 zinc ion per subunit.</text>
</comment>
<evidence type="ECO:0000256" key="1">
    <source>
        <dbReference type="ARBA" id="ARBA00001362"/>
    </source>
</evidence>
<evidence type="ECO:0000313" key="11">
    <source>
        <dbReference type="EMBL" id="GFJ95816.1"/>
    </source>
</evidence>
<comment type="catalytic activity">
    <reaction evidence="1 9 10">
        <text>D-alanyl-D-alanine + H2O = 2 D-alanine</text>
        <dbReference type="Rhea" id="RHEA:20661"/>
        <dbReference type="ChEBI" id="CHEBI:15377"/>
        <dbReference type="ChEBI" id="CHEBI:57416"/>
        <dbReference type="ChEBI" id="CHEBI:57822"/>
        <dbReference type="EC" id="3.4.13.22"/>
    </reaction>
</comment>
<protein>
    <recommendedName>
        <fullName evidence="9 10">D-alanyl-D-alanine dipeptidase</fullName>
        <shortName evidence="9 10">D-Ala-D-Ala dipeptidase</shortName>
        <ecNumber evidence="9 10">3.4.13.22</ecNumber>
    </recommendedName>
</protein>
<organism evidence="11 12">
    <name type="scientific">Phytohabitans rumicis</name>
    <dbReference type="NCBI Taxonomy" id="1076125"/>
    <lineage>
        <taxon>Bacteria</taxon>
        <taxon>Bacillati</taxon>
        <taxon>Actinomycetota</taxon>
        <taxon>Actinomycetes</taxon>
        <taxon>Micromonosporales</taxon>
        <taxon>Micromonosporaceae</taxon>
    </lineage>
</organism>
<dbReference type="Gene3D" id="3.30.1380.10">
    <property type="match status" value="1"/>
</dbReference>
<evidence type="ECO:0000256" key="8">
    <source>
        <dbReference type="ARBA" id="ARBA00023316"/>
    </source>
</evidence>
<feature type="site" description="Transition state stabilizer" evidence="9">
    <location>
        <position position="79"/>
    </location>
</feature>
<evidence type="ECO:0000256" key="3">
    <source>
        <dbReference type="ARBA" id="ARBA00022723"/>
    </source>
</evidence>
<keyword evidence="2 9" id="KW-0645">Protease</keyword>
<dbReference type="InterPro" id="IPR009045">
    <property type="entry name" value="Zn_M74/Hedgehog-like"/>
</dbReference>
<reference evidence="11 12" key="2">
    <citation type="submission" date="2020-03" db="EMBL/GenBank/DDBJ databases">
        <authorList>
            <person name="Ichikawa N."/>
            <person name="Kimura A."/>
            <person name="Kitahashi Y."/>
            <person name="Uohara A."/>
        </authorList>
    </citation>
    <scope>NUCLEOTIDE SEQUENCE [LARGE SCALE GENOMIC DNA]</scope>
    <source>
        <strain evidence="11 12">NBRC 108638</strain>
    </source>
</reference>
<reference evidence="11 12" key="1">
    <citation type="submission" date="2020-03" db="EMBL/GenBank/DDBJ databases">
        <title>Whole genome shotgun sequence of Phytohabitans rumicis NBRC 108638.</title>
        <authorList>
            <person name="Komaki H."/>
            <person name="Tamura T."/>
        </authorList>
    </citation>
    <scope>NUCLEOTIDE SEQUENCE [LARGE SCALE GENOMIC DNA]</scope>
    <source>
        <strain evidence="11 12">NBRC 108638</strain>
    </source>
</reference>
<dbReference type="EC" id="3.4.13.22" evidence="9 10"/>
<keyword evidence="4 9" id="KW-0378">Hydrolase</keyword>
<comment type="similarity">
    <text evidence="9 10">Belongs to the peptidase M15D family.</text>
</comment>
<dbReference type="PIRSF" id="PIRSF026671">
    <property type="entry name" value="AA_dipeptidase"/>
    <property type="match status" value="1"/>
</dbReference>
<dbReference type="Proteomes" id="UP000482960">
    <property type="component" value="Unassembled WGS sequence"/>
</dbReference>
<keyword evidence="8 10" id="KW-0961">Cell wall biogenesis/degradation</keyword>
<feature type="active site" description="Proton donor/acceptor" evidence="9">
    <location>
        <position position="191"/>
    </location>
</feature>
<dbReference type="GO" id="GO:0071555">
    <property type="term" value="P:cell wall organization"/>
    <property type="evidence" value="ECO:0007669"/>
    <property type="project" value="UniProtKB-KW"/>
</dbReference>
<evidence type="ECO:0000256" key="9">
    <source>
        <dbReference type="HAMAP-Rule" id="MF_01924"/>
    </source>
</evidence>
<keyword evidence="6 9" id="KW-0224">Dipeptidase</keyword>
<evidence type="ECO:0000256" key="2">
    <source>
        <dbReference type="ARBA" id="ARBA00022670"/>
    </source>
</evidence>
<comment type="function">
    <text evidence="9 10">Catalyzes hydrolysis of the D-alanyl-D-alanine dipeptide.</text>
</comment>
<accession>A0A6V8LNN9</accession>
<keyword evidence="3 9" id="KW-0479">Metal-binding</keyword>
<proteinExistence type="inferred from homology"/>
<gene>
    <name evidence="11" type="ORF">Prum_094580</name>
</gene>
<name>A0A6V8LNN9_9ACTN</name>
<evidence type="ECO:0000313" key="12">
    <source>
        <dbReference type="Proteomes" id="UP000482960"/>
    </source>
</evidence>
<dbReference type="HAMAP" id="MF_01924">
    <property type="entry name" value="A_A_dipeptidase"/>
    <property type="match status" value="1"/>
</dbReference>
<dbReference type="Pfam" id="PF01427">
    <property type="entry name" value="Peptidase_M15"/>
    <property type="match status" value="1"/>
</dbReference>
<evidence type="ECO:0000256" key="6">
    <source>
        <dbReference type="ARBA" id="ARBA00022997"/>
    </source>
</evidence>
<dbReference type="PANTHER" id="PTHR43126">
    <property type="entry name" value="D-ALANYL-D-ALANINE DIPEPTIDASE"/>
    <property type="match status" value="1"/>
</dbReference>
<dbReference type="PANTHER" id="PTHR43126:SF2">
    <property type="entry name" value="D-ALANYL-D-ALANINE DIPEPTIDASE"/>
    <property type="match status" value="1"/>
</dbReference>
<dbReference type="EMBL" id="BLPG01000002">
    <property type="protein sequence ID" value="GFJ95816.1"/>
    <property type="molecule type" value="Genomic_DNA"/>
</dbReference>
<dbReference type="GO" id="GO:0008270">
    <property type="term" value="F:zinc ion binding"/>
    <property type="evidence" value="ECO:0007669"/>
    <property type="project" value="UniProtKB-UniRule"/>
</dbReference>
<evidence type="ECO:0000256" key="4">
    <source>
        <dbReference type="ARBA" id="ARBA00022801"/>
    </source>
</evidence>
<dbReference type="AlphaFoldDB" id="A0A6V8LNN9"/>
<keyword evidence="5 9" id="KW-0862">Zinc</keyword>
<feature type="binding site" evidence="9">
    <location>
        <position position="194"/>
    </location>
    <ligand>
        <name>Zn(2+)</name>
        <dbReference type="ChEBI" id="CHEBI:29105"/>
        <note>catalytic</note>
    </ligand>
</feature>
<evidence type="ECO:0000256" key="7">
    <source>
        <dbReference type="ARBA" id="ARBA00023049"/>
    </source>
</evidence>
<comment type="caution">
    <text evidence="11">The sequence shown here is derived from an EMBL/GenBank/DDBJ whole genome shotgun (WGS) entry which is preliminary data.</text>
</comment>
<dbReference type="SUPFAM" id="SSF55166">
    <property type="entry name" value="Hedgehog/DD-peptidase"/>
    <property type="match status" value="1"/>
</dbReference>
<dbReference type="InterPro" id="IPR000755">
    <property type="entry name" value="A_A_dipeptidase"/>
</dbReference>
<dbReference type="GO" id="GO:0008237">
    <property type="term" value="F:metallopeptidase activity"/>
    <property type="evidence" value="ECO:0007669"/>
    <property type="project" value="UniProtKB-KW"/>
</dbReference>
<sequence>MTGEQMVLLSDPRIAAIGLSDNGESLVDVREVTELRVDSRHAGAIDDFAHLREGVVQRLLDAQATLPRGLRLLIVEGYRQVEAQRAVFDGYRNELRRLHPDWSADRLFVETSKFASPVEVAPHSTGGAIDLTLCTEDGIEADMGTCIDATPEASDNACFTAATSVSEQAQDNRRTLARALAGAGLVNYPTEWWHWSFGDRYWAYITGTGRSHYGPAQLTTATGAKEERA</sequence>
<keyword evidence="7 9" id="KW-0482">Metalloprotease</keyword>
<dbReference type="GO" id="GO:0160237">
    <property type="term" value="F:D-Ala-D-Ala dipeptidase activity"/>
    <property type="evidence" value="ECO:0007669"/>
    <property type="project" value="UniProtKB-EC"/>
</dbReference>
<feature type="binding site" evidence="9">
    <location>
        <position position="130"/>
    </location>
    <ligand>
        <name>Zn(2+)</name>
        <dbReference type="ChEBI" id="CHEBI:29105"/>
        <note>catalytic</note>
    </ligand>
</feature>
<dbReference type="CDD" id="cd14843">
    <property type="entry name" value="D-Ala-D-Ala_dipeptidase_like"/>
    <property type="match status" value="1"/>
</dbReference>
<feature type="binding site" evidence="9">
    <location>
        <position position="123"/>
    </location>
    <ligand>
        <name>Zn(2+)</name>
        <dbReference type="ChEBI" id="CHEBI:29105"/>
        <note>catalytic</note>
    </ligand>
</feature>
<keyword evidence="12" id="KW-1185">Reference proteome</keyword>
<evidence type="ECO:0000256" key="10">
    <source>
        <dbReference type="PIRNR" id="PIRNR026671"/>
    </source>
</evidence>
<evidence type="ECO:0000256" key="5">
    <source>
        <dbReference type="ARBA" id="ARBA00022833"/>
    </source>
</evidence>
<dbReference type="RefSeq" id="WP_246278752.1">
    <property type="nucleotide sequence ID" value="NZ_BAABJB010000019.1"/>
</dbReference>